<dbReference type="GO" id="GO:0005829">
    <property type="term" value="C:cytosol"/>
    <property type="evidence" value="ECO:0007669"/>
    <property type="project" value="TreeGrafter"/>
</dbReference>
<evidence type="ECO:0000256" key="3">
    <source>
        <dbReference type="ARBA" id="ARBA00012338"/>
    </source>
</evidence>
<keyword evidence="5 6" id="KW-0456">Lyase</keyword>
<dbReference type="Gene3D" id="1.10.40.30">
    <property type="entry name" value="Fumarase/aspartase (C-terminal domain)"/>
    <property type="match status" value="1"/>
</dbReference>
<comment type="similarity">
    <text evidence="6">Belongs to the lyase 1 family. Argininosuccinate lyase subfamily.</text>
</comment>
<evidence type="ECO:0000313" key="10">
    <source>
        <dbReference type="Proteomes" id="UP000036449"/>
    </source>
</evidence>
<sequence length="499" mass="53345">MESKVSRRLTEPVAKEVCEHIYAPRLARDFQAVFAAMTDLNQAHVLMLARCGLIAPAAARALAAGLLRMEEEGPGAVPLDPEREDSYFNYEAQLIRLIGQDAGGRMHIARSRNDLTSALDRMRARDLLLDAGQALLSVEEHALDGAYRFRDAVMPGYTHLQPAQPITYGFYLAGVAQSLARDFGRLSDAWARTNVSPLGAGALAGTAFGIDRDGLAASLGFDGLVENALDAVATRDFGLEILAGLSQVAIGWSRVAQDYHVLVSHEFQTIEFPDRVTGTSSIMPQKKNPVVLEHLKGKAGQMLGLYVAAASAVKGTHFTNTIDGNRETMRGVWEAGEEALRCLALFDLVIATARPNATLMRRRVTEDFASATDLADLMVREAGLSFREAHHVVGAVVRAAMDAGLSADGITPAMVDEAAEAQIGRPLGLSGEAVRVSLDPAASVAARTLPGGPAPDSVARAVEAAQGRLEARRAALVARRTQLQAARDALKRDVRELAA</sequence>
<gene>
    <name evidence="6" type="primary">argH</name>
    <name evidence="9" type="ORF">VQ03_07745</name>
</gene>
<dbReference type="PRINTS" id="PR00149">
    <property type="entry name" value="FUMRATELYASE"/>
</dbReference>
<dbReference type="CDD" id="cd01359">
    <property type="entry name" value="Argininosuccinate_lyase"/>
    <property type="match status" value="1"/>
</dbReference>
<dbReference type="PANTHER" id="PTHR43814:SF1">
    <property type="entry name" value="ARGININOSUCCINATE LYASE"/>
    <property type="match status" value="1"/>
</dbReference>
<dbReference type="Gene3D" id="1.20.200.10">
    <property type="entry name" value="Fumarase/aspartase (Central domain)"/>
    <property type="match status" value="1"/>
</dbReference>
<dbReference type="InterPro" id="IPR008948">
    <property type="entry name" value="L-Aspartase-like"/>
</dbReference>
<name>A0A0J6TD87_9HYPH</name>
<dbReference type="InterPro" id="IPR029419">
    <property type="entry name" value="Arg_succ_lyase_C"/>
</dbReference>
<dbReference type="NCBIfam" id="TIGR00838">
    <property type="entry name" value="argH"/>
    <property type="match status" value="1"/>
</dbReference>
<organism evidence="9 10">
    <name type="scientific">Methylobacterium tarhaniae</name>
    <dbReference type="NCBI Taxonomy" id="1187852"/>
    <lineage>
        <taxon>Bacteria</taxon>
        <taxon>Pseudomonadati</taxon>
        <taxon>Pseudomonadota</taxon>
        <taxon>Alphaproteobacteria</taxon>
        <taxon>Hyphomicrobiales</taxon>
        <taxon>Methylobacteriaceae</taxon>
        <taxon>Methylobacterium</taxon>
    </lineage>
</organism>
<dbReference type="GO" id="GO:0042450">
    <property type="term" value="P:L-arginine biosynthetic process via ornithine"/>
    <property type="evidence" value="ECO:0007669"/>
    <property type="project" value="UniProtKB-UniRule"/>
</dbReference>
<dbReference type="PANTHER" id="PTHR43814">
    <property type="entry name" value="ARGININOSUCCINATE LYASE"/>
    <property type="match status" value="1"/>
</dbReference>
<dbReference type="OrthoDB" id="9769623at2"/>
<evidence type="ECO:0000259" key="8">
    <source>
        <dbReference type="Pfam" id="PF14698"/>
    </source>
</evidence>
<evidence type="ECO:0000256" key="4">
    <source>
        <dbReference type="ARBA" id="ARBA00022571"/>
    </source>
</evidence>
<dbReference type="PRINTS" id="PR00145">
    <property type="entry name" value="ARGSUCLYASE"/>
</dbReference>
<comment type="caution">
    <text evidence="9">The sequence shown here is derived from an EMBL/GenBank/DDBJ whole genome shotgun (WGS) entry which is preliminary data.</text>
</comment>
<evidence type="ECO:0000256" key="2">
    <source>
        <dbReference type="ARBA" id="ARBA00004941"/>
    </source>
</evidence>
<comment type="subcellular location">
    <subcellularLocation>
        <location evidence="6">Cytoplasm</location>
    </subcellularLocation>
</comment>
<dbReference type="SUPFAM" id="SSF48557">
    <property type="entry name" value="L-aspartase-like"/>
    <property type="match status" value="1"/>
</dbReference>
<dbReference type="EC" id="4.3.2.1" evidence="3 6"/>
<comment type="pathway">
    <text evidence="2 6">Amino-acid biosynthesis; L-arginine biosynthesis; L-arginine from L-ornithine and carbamoyl phosphate: step 3/3.</text>
</comment>
<dbReference type="Pfam" id="PF14698">
    <property type="entry name" value="ASL_C2"/>
    <property type="match status" value="1"/>
</dbReference>
<proteinExistence type="inferred from homology"/>
<dbReference type="Proteomes" id="UP000036449">
    <property type="component" value="Unassembled WGS sequence"/>
</dbReference>
<dbReference type="InterPro" id="IPR022761">
    <property type="entry name" value="Fumarate_lyase_N"/>
</dbReference>
<reference evidence="9 10" key="1">
    <citation type="submission" date="2015-03" db="EMBL/GenBank/DDBJ databases">
        <title>Genome sequencing of Methylobacterium tarhaniae DSM 25844.</title>
        <authorList>
            <person name="Chaudhry V."/>
            <person name="Patil P.B."/>
        </authorList>
    </citation>
    <scope>NUCLEOTIDE SEQUENCE [LARGE SCALE GENOMIC DNA]</scope>
    <source>
        <strain evidence="9 10">DSM 25844</strain>
    </source>
</reference>
<evidence type="ECO:0000313" key="9">
    <source>
        <dbReference type="EMBL" id="KMO43573.1"/>
    </source>
</evidence>
<evidence type="ECO:0000256" key="6">
    <source>
        <dbReference type="HAMAP-Rule" id="MF_00006"/>
    </source>
</evidence>
<dbReference type="Pfam" id="PF00206">
    <property type="entry name" value="Lyase_1"/>
    <property type="match status" value="1"/>
</dbReference>
<dbReference type="Gene3D" id="1.10.275.10">
    <property type="entry name" value="Fumarase/aspartase (N-terminal domain)"/>
    <property type="match status" value="1"/>
</dbReference>
<comment type="catalytic activity">
    <reaction evidence="1 6">
        <text>2-(N(omega)-L-arginino)succinate = fumarate + L-arginine</text>
        <dbReference type="Rhea" id="RHEA:24020"/>
        <dbReference type="ChEBI" id="CHEBI:29806"/>
        <dbReference type="ChEBI" id="CHEBI:32682"/>
        <dbReference type="ChEBI" id="CHEBI:57472"/>
        <dbReference type="EC" id="4.3.2.1"/>
    </reaction>
</comment>
<evidence type="ECO:0000256" key="1">
    <source>
        <dbReference type="ARBA" id="ARBA00000985"/>
    </source>
</evidence>
<feature type="domain" description="Fumarate lyase N-terminal" evidence="7">
    <location>
        <begin position="48"/>
        <end position="304"/>
    </location>
</feature>
<dbReference type="AlphaFoldDB" id="A0A0J6TD87"/>
<dbReference type="GO" id="GO:0004056">
    <property type="term" value="F:argininosuccinate lyase activity"/>
    <property type="evidence" value="ECO:0007669"/>
    <property type="project" value="UniProtKB-UniRule"/>
</dbReference>
<dbReference type="PATRIC" id="fig|1187852.3.peg.5083"/>
<dbReference type="HAMAP" id="MF_00006">
    <property type="entry name" value="Arg_succ_lyase"/>
    <property type="match status" value="1"/>
</dbReference>
<dbReference type="EMBL" id="LABZ01000044">
    <property type="protein sequence ID" value="KMO43573.1"/>
    <property type="molecule type" value="Genomic_DNA"/>
</dbReference>
<keyword evidence="6" id="KW-0963">Cytoplasm</keyword>
<dbReference type="InterPro" id="IPR000362">
    <property type="entry name" value="Fumarate_lyase_fam"/>
</dbReference>
<evidence type="ECO:0000256" key="5">
    <source>
        <dbReference type="ARBA" id="ARBA00023239"/>
    </source>
</evidence>
<dbReference type="UniPathway" id="UPA00068">
    <property type="reaction ID" value="UER00114"/>
</dbReference>
<dbReference type="RefSeq" id="WP_048450297.1">
    <property type="nucleotide sequence ID" value="NZ_JBNNPJ010000078.1"/>
</dbReference>
<dbReference type="InterPro" id="IPR024083">
    <property type="entry name" value="Fumarase/histidase_N"/>
</dbReference>
<accession>A0A0J6TD87</accession>
<keyword evidence="10" id="KW-1185">Reference proteome</keyword>
<keyword evidence="6" id="KW-0028">Amino-acid biosynthesis</keyword>
<dbReference type="InterPro" id="IPR009049">
    <property type="entry name" value="Argininosuccinate_lyase"/>
</dbReference>
<protein>
    <recommendedName>
        <fullName evidence="3 6">Argininosuccinate lyase</fullName>
        <shortName evidence="6">ASAL</shortName>
        <ecNumber evidence="3 6">4.3.2.1</ecNumber>
    </recommendedName>
    <alternativeName>
        <fullName evidence="6">Arginosuccinase</fullName>
    </alternativeName>
</protein>
<feature type="domain" description="Argininosuccinate lyase C-terminal" evidence="8">
    <location>
        <begin position="368"/>
        <end position="445"/>
    </location>
</feature>
<evidence type="ECO:0000259" key="7">
    <source>
        <dbReference type="Pfam" id="PF00206"/>
    </source>
</evidence>
<keyword evidence="4 6" id="KW-0055">Arginine biosynthesis</keyword>